<dbReference type="KEGG" id="pda:103696454"/>
<dbReference type="PROSITE" id="PS50846">
    <property type="entry name" value="HMA_2"/>
    <property type="match status" value="1"/>
</dbReference>
<dbReference type="Proteomes" id="UP000228380">
    <property type="component" value="Chromosome 12"/>
</dbReference>
<dbReference type="SUPFAM" id="SSF55008">
    <property type="entry name" value="HMA, heavy metal-associated domain"/>
    <property type="match status" value="1"/>
</dbReference>
<feature type="region of interest" description="Disordered" evidence="1">
    <location>
        <begin position="211"/>
        <end position="233"/>
    </location>
</feature>
<dbReference type="RefSeq" id="XP_008776317.2">
    <property type="nucleotide sequence ID" value="XM_008778095.4"/>
</dbReference>
<gene>
    <name evidence="4" type="primary">LOC103696454</name>
</gene>
<evidence type="ECO:0000256" key="1">
    <source>
        <dbReference type="SAM" id="MobiDB-lite"/>
    </source>
</evidence>
<dbReference type="CDD" id="cd00371">
    <property type="entry name" value="HMA"/>
    <property type="match status" value="1"/>
</dbReference>
<reference evidence="3" key="1">
    <citation type="journal article" date="2019" name="Nat. Commun.">
        <title>Genome-wide association mapping of date palm fruit traits.</title>
        <authorList>
            <person name="Hazzouri K.M."/>
            <person name="Gros-Balthazard M."/>
            <person name="Flowers J.M."/>
            <person name="Copetti D."/>
            <person name="Lemansour A."/>
            <person name="Lebrun M."/>
            <person name="Masmoudi K."/>
            <person name="Ferrand S."/>
            <person name="Dhar M.I."/>
            <person name="Fresquez Z.A."/>
            <person name="Rosas U."/>
            <person name="Zhang J."/>
            <person name="Talag J."/>
            <person name="Lee S."/>
            <person name="Kudrna D."/>
            <person name="Powell R.F."/>
            <person name="Leitch I.J."/>
            <person name="Krueger R.R."/>
            <person name="Wing R.A."/>
            <person name="Amiri K.M.A."/>
            <person name="Purugganan M.D."/>
        </authorList>
    </citation>
    <scope>NUCLEOTIDE SEQUENCE [LARGE SCALE GENOMIC DNA]</scope>
    <source>
        <strain evidence="3">cv. Khalas</strain>
    </source>
</reference>
<sequence>MAPLLFKEMKGVSFSCASPASAAVCTSIDRRSMVRPSIGRALDRHSPHIRDSRRAKAMLNPMSQAPSKSKSYKQKSRKSSDKQVELISPAGSSRYLLNDTPFLDVFPDLEDPVPPLLPVEPARLLTSKGEESAAARLPSSKRDDSAGSWPSSFKTDDSTFVRPSSSKVDDYSVVLRPSSFMGDDSDVFRPSSFKADESAVFRPPSFKADDAAVSRPSAIRGDESAVSTPSSTRPQDQVVVLRVSLHCKGCEGKVRKHISKMAGVTSFNIDFATKKVTVIGDVTPLGVLNSISKVKNAQFWPSPSRSSASP</sequence>
<evidence type="ECO:0000259" key="2">
    <source>
        <dbReference type="PROSITE" id="PS50846"/>
    </source>
</evidence>
<dbReference type="PANTHER" id="PTHR46119">
    <property type="entry name" value="OS08G0405700 PROTEIN"/>
    <property type="match status" value="1"/>
</dbReference>
<dbReference type="OrthoDB" id="689350at2759"/>
<feature type="region of interest" description="Disordered" evidence="1">
    <location>
        <begin position="57"/>
        <end position="84"/>
    </location>
</feature>
<feature type="region of interest" description="Disordered" evidence="1">
    <location>
        <begin position="128"/>
        <end position="164"/>
    </location>
</feature>
<name>A0A8B7BGU5_PHODC</name>
<reference evidence="4" key="2">
    <citation type="submission" date="2025-08" db="UniProtKB">
        <authorList>
            <consortium name="RefSeq"/>
        </authorList>
    </citation>
    <scope>IDENTIFICATION</scope>
    <source>
        <tissue evidence="4">Young leaves</tissue>
    </source>
</reference>
<evidence type="ECO:0000313" key="4">
    <source>
        <dbReference type="RefSeq" id="XP_008776317.2"/>
    </source>
</evidence>
<dbReference type="Pfam" id="PF00403">
    <property type="entry name" value="HMA"/>
    <property type="match status" value="1"/>
</dbReference>
<dbReference type="AlphaFoldDB" id="A0A8B7BGU5"/>
<dbReference type="GeneID" id="103696454"/>
<dbReference type="InterPro" id="IPR044526">
    <property type="entry name" value="NAKR1-3"/>
</dbReference>
<dbReference type="GO" id="GO:0046872">
    <property type="term" value="F:metal ion binding"/>
    <property type="evidence" value="ECO:0007669"/>
    <property type="project" value="InterPro"/>
</dbReference>
<dbReference type="PANTHER" id="PTHR46119:SF15">
    <property type="entry name" value="PROTEIN SODIUM POTASSIUM ROOT DEFECTIVE 2"/>
    <property type="match status" value="1"/>
</dbReference>
<evidence type="ECO:0000313" key="3">
    <source>
        <dbReference type="Proteomes" id="UP000228380"/>
    </source>
</evidence>
<protein>
    <submittedName>
        <fullName evidence="4">Protein SODIUM POTASSIUM ROOT DEFECTIVE 1-like</fullName>
    </submittedName>
</protein>
<organism evidence="3 4">
    <name type="scientific">Phoenix dactylifera</name>
    <name type="common">Date palm</name>
    <dbReference type="NCBI Taxonomy" id="42345"/>
    <lineage>
        <taxon>Eukaryota</taxon>
        <taxon>Viridiplantae</taxon>
        <taxon>Streptophyta</taxon>
        <taxon>Embryophyta</taxon>
        <taxon>Tracheophyta</taxon>
        <taxon>Spermatophyta</taxon>
        <taxon>Magnoliopsida</taxon>
        <taxon>Liliopsida</taxon>
        <taxon>Arecaceae</taxon>
        <taxon>Coryphoideae</taxon>
        <taxon>Phoeniceae</taxon>
        <taxon>Phoenix</taxon>
    </lineage>
</organism>
<feature type="domain" description="HMA" evidence="2">
    <location>
        <begin position="236"/>
        <end position="302"/>
    </location>
</feature>
<proteinExistence type="predicted"/>
<dbReference type="Gene3D" id="3.30.70.100">
    <property type="match status" value="1"/>
</dbReference>
<keyword evidence="3" id="KW-1185">Reference proteome</keyword>
<dbReference type="InterPro" id="IPR006121">
    <property type="entry name" value="HMA_dom"/>
</dbReference>
<dbReference type="InterPro" id="IPR036163">
    <property type="entry name" value="HMA_dom_sf"/>
</dbReference>
<accession>A0A8B7BGU5</accession>